<proteinExistence type="predicted"/>
<organism evidence="2 3">
    <name type="scientific">Paenibacillus brevis</name>
    <dbReference type="NCBI Taxonomy" id="2841508"/>
    <lineage>
        <taxon>Bacteria</taxon>
        <taxon>Bacillati</taxon>
        <taxon>Bacillota</taxon>
        <taxon>Bacilli</taxon>
        <taxon>Bacillales</taxon>
        <taxon>Paenibacillaceae</taxon>
        <taxon>Paenibacillus</taxon>
    </lineage>
</organism>
<name>A0ABS6FP25_9BACL</name>
<comment type="caution">
    <text evidence="2">The sequence shown here is derived from an EMBL/GenBank/DDBJ whole genome shotgun (WGS) entry which is preliminary data.</text>
</comment>
<evidence type="ECO:0000313" key="3">
    <source>
        <dbReference type="Proteomes" id="UP000743001"/>
    </source>
</evidence>
<dbReference type="RefSeq" id="WP_216478345.1">
    <property type="nucleotide sequence ID" value="NZ_JAHLQJ010000006.1"/>
</dbReference>
<sequence>MVQISSVSSKMQSAMPVKSRANILSPIDREIEQLIKQKGILNEKIASIKSDEKMDSKQKDERIKLLTMDLELLESQIMQKRMEKAENSKSDKSNKNNSSQKEDSSKNSEMDTSKLDISGASMEKLLQAGNLHEQLTKMASVRKSMKVEANNFRHEVRKGRAILEGENDPGDPGKTEMRKNLELTVNRSKNEQALEIDQKIAKLDREIGKKIEDTLEGVQKNDKVKGKVITEKVDDQEDVSVSDQLFNDIDTQNQDADKDNNNLQAQRNVSIDIRV</sequence>
<evidence type="ECO:0000313" key="2">
    <source>
        <dbReference type="EMBL" id="MBU5671778.1"/>
    </source>
</evidence>
<reference evidence="2 3" key="1">
    <citation type="submission" date="2021-06" db="EMBL/GenBank/DDBJ databases">
        <authorList>
            <person name="Sun Q."/>
            <person name="Li D."/>
        </authorList>
    </citation>
    <scope>NUCLEOTIDE SEQUENCE [LARGE SCALE GENOMIC DNA]</scope>
    <source>
        <strain evidence="2 3">MSJ-6</strain>
    </source>
</reference>
<dbReference type="EMBL" id="JAHLQJ010000006">
    <property type="protein sequence ID" value="MBU5671778.1"/>
    <property type="molecule type" value="Genomic_DNA"/>
</dbReference>
<keyword evidence="3" id="KW-1185">Reference proteome</keyword>
<protein>
    <submittedName>
        <fullName evidence="2">FlxA-like family protein</fullName>
    </submittedName>
</protein>
<evidence type="ECO:0000256" key="1">
    <source>
        <dbReference type="SAM" id="MobiDB-lite"/>
    </source>
</evidence>
<feature type="region of interest" description="Disordered" evidence="1">
    <location>
        <begin position="81"/>
        <end position="113"/>
    </location>
</feature>
<dbReference type="Proteomes" id="UP000743001">
    <property type="component" value="Unassembled WGS sequence"/>
</dbReference>
<accession>A0ABS6FP25</accession>
<gene>
    <name evidence="2" type="ORF">KQJ23_08090</name>
</gene>